<comment type="caution">
    <text evidence="3">The sequence shown here is derived from an EMBL/GenBank/DDBJ whole genome shotgun (WGS) entry which is preliminary data.</text>
</comment>
<protein>
    <submittedName>
        <fullName evidence="3">T9SS type A sorting domain-containing protein</fullName>
    </submittedName>
</protein>
<dbReference type="RefSeq" id="WP_161818143.1">
    <property type="nucleotide sequence ID" value="NZ_JAACJS010000011.1"/>
</dbReference>
<evidence type="ECO:0000313" key="3">
    <source>
        <dbReference type="EMBL" id="NCI49836.1"/>
    </source>
</evidence>
<organism evidence="3 4">
    <name type="scientific">Sediminibacterium roseum</name>
    <dbReference type="NCBI Taxonomy" id="1978412"/>
    <lineage>
        <taxon>Bacteria</taxon>
        <taxon>Pseudomonadati</taxon>
        <taxon>Bacteroidota</taxon>
        <taxon>Chitinophagia</taxon>
        <taxon>Chitinophagales</taxon>
        <taxon>Chitinophagaceae</taxon>
        <taxon>Sediminibacterium</taxon>
    </lineage>
</organism>
<keyword evidence="4" id="KW-1185">Reference proteome</keyword>
<gene>
    <name evidence="3" type="ORF">GWC95_07880</name>
</gene>
<sequence length="115" mass="13437">MRKLYSIGLVLLTFLINSYVVDNTSFDNPAETAKITSFYPNPATSYINFSFDKTVDKNYTLQVYNFIGRKMNDIRITDSKLTINFDDNYFRGLYVFQLRDNTGRIIESGKFQVNR</sequence>
<feature type="chain" id="PRO_5047425302" evidence="1">
    <location>
        <begin position="22"/>
        <end position="115"/>
    </location>
</feature>
<accession>A0ABW9ZYB2</accession>
<dbReference type="InterPro" id="IPR026444">
    <property type="entry name" value="Secre_tail"/>
</dbReference>
<reference evidence="3 4" key="1">
    <citation type="submission" date="2020-01" db="EMBL/GenBank/DDBJ databases">
        <title>Genome analysis.</title>
        <authorList>
            <person name="Wu S."/>
            <person name="Wang G."/>
        </authorList>
    </citation>
    <scope>NUCLEOTIDE SEQUENCE [LARGE SCALE GENOMIC DNA]</scope>
    <source>
        <strain evidence="3 4">SYL130</strain>
    </source>
</reference>
<evidence type="ECO:0000313" key="4">
    <source>
        <dbReference type="Proteomes" id="UP000753802"/>
    </source>
</evidence>
<proteinExistence type="predicted"/>
<evidence type="ECO:0000259" key="2">
    <source>
        <dbReference type="Pfam" id="PF18962"/>
    </source>
</evidence>
<feature type="domain" description="Secretion system C-terminal sorting" evidence="2">
    <location>
        <begin position="39"/>
        <end position="106"/>
    </location>
</feature>
<dbReference type="Proteomes" id="UP000753802">
    <property type="component" value="Unassembled WGS sequence"/>
</dbReference>
<keyword evidence="1" id="KW-0732">Signal</keyword>
<dbReference type="NCBIfam" id="TIGR04183">
    <property type="entry name" value="Por_Secre_tail"/>
    <property type="match status" value="1"/>
</dbReference>
<dbReference type="Pfam" id="PF18962">
    <property type="entry name" value="Por_Secre_tail"/>
    <property type="match status" value="1"/>
</dbReference>
<evidence type="ECO:0000256" key="1">
    <source>
        <dbReference type="SAM" id="SignalP"/>
    </source>
</evidence>
<dbReference type="EMBL" id="JAACJS010000011">
    <property type="protein sequence ID" value="NCI49836.1"/>
    <property type="molecule type" value="Genomic_DNA"/>
</dbReference>
<feature type="signal peptide" evidence="1">
    <location>
        <begin position="1"/>
        <end position="21"/>
    </location>
</feature>
<name>A0ABW9ZYB2_9BACT</name>